<keyword evidence="7" id="KW-0274">FAD</keyword>
<comment type="catalytic activity">
    <reaction evidence="10">
        <text>L-threonyl-[protein] + FAD = FMN-L-threonyl-[protein] + AMP + H(+)</text>
        <dbReference type="Rhea" id="RHEA:36847"/>
        <dbReference type="Rhea" id="RHEA-COMP:11060"/>
        <dbReference type="Rhea" id="RHEA-COMP:11061"/>
        <dbReference type="ChEBI" id="CHEBI:15378"/>
        <dbReference type="ChEBI" id="CHEBI:30013"/>
        <dbReference type="ChEBI" id="CHEBI:57692"/>
        <dbReference type="ChEBI" id="CHEBI:74257"/>
        <dbReference type="ChEBI" id="CHEBI:456215"/>
        <dbReference type="EC" id="2.7.1.180"/>
    </reaction>
</comment>
<keyword evidence="8" id="KW-0460">Magnesium</keyword>
<dbReference type="Proteomes" id="UP000545761">
    <property type="component" value="Unassembled WGS sequence"/>
</dbReference>
<keyword evidence="5 11" id="KW-0808">Transferase</keyword>
<dbReference type="InterPro" id="IPR003374">
    <property type="entry name" value="ApbE-like_sf"/>
</dbReference>
<dbReference type="PANTHER" id="PTHR30040">
    <property type="entry name" value="THIAMINE BIOSYNTHESIS LIPOPROTEIN APBE"/>
    <property type="match status" value="1"/>
</dbReference>
<evidence type="ECO:0000256" key="10">
    <source>
        <dbReference type="ARBA" id="ARBA00048540"/>
    </source>
</evidence>
<evidence type="ECO:0000256" key="2">
    <source>
        <dbReference type="ARBA" id="ARBA00011955"/>
    </source>
</evidence>
<keyword evidence="6" id="KW-0479">Metal-binding</keyword>
<evidence type="ECO:0000256" key="3">
    <source>
        <dbReference type="ARBA" id="ARBA00016337"/>
    </source>
</evidence>
<comment type="cofactor">
    <cofactor evidence="1">
        <name>Mg(2+)</name>
        <dbReference type="ChEBI" id="CHEBI:18420"/>
    </cofactor>
</comment>
<keyword evidence="4" id="KW-0285">Flavoprotein</keyword>
<evidence type="ECO:0000313" key="11">
    <source>
        <dbReference type="EMBL" id="MBA2951117.1"/>
    </source>
</evidence>
<evidence type="ECO:0000256" key="7">
    <source>
        <dbReference type="ARBA" id="ARBA00022827"/>
    </source>
</evidence>
<evidence type="ECO:0000256" key="4">
    <source>
        <dbReference type="ARBA" id="ARBA00022630"/>
    </source>
</evidence>
<evidence type="ECO:0000256" key="6">
    <source>
        <dbReference type="ARBA" id="ARBA00022723"/>
    </source>
</evidence>
<dbReference type="AlphaFoldDB" id="A0A7W0DTT3"/>
<reference evidence="11 12" key="1">
    <citation type="submission" date="2020-07" db="EMBL/GenBank/DDBJ databases">
        <title>Streptomyces isolated from Indian soil.</title>
        <authorList>
            <person name="Mandal S."/>
            <person name="Maiti P.K."/>
        </authorList>
    </citation>
    <scope>NUCLEOTIDE SEQUENCE [LARGE SCALE GENOMIC DNA]</scope>
    <source>
        <strain evidence="11 12">PSKA28</strain>
    </source>
</reference>
<sequence length="240" mass="25525">MRRVEHIMGFPVSLRIDDEDVPEEAADALFAWLREVDARFSPFKPDSDVSRLDRGELSDDDLSADLVEVLGLCEEYRVATGGAFDARLPGRGLDPCAMVKGWSVQRAAELLTAAGATRFCLNAGGDVVAAGGPWRVGVRHPEQADRLCTVLEITDGAVATSARYERGDHILDGRTGRPATGLLSLTVVAPSLTEADATATAAFAMGAEGMEWAAAREGCEVFAVDAERRVVRTPGLPVAA</sequence>
<evidence type="ECO:0000256" key="5">
    <source>
        <dbReference type="ARBA" id="ARBA00022679"/>
    </source>
</evidence>
<evidence type="ECO:0000256" key="1">
    <source>
        <dbReference type="ARBA" id="ARBA00001946"/>
    </source>
</evidence>
<proteinExistence type="predicted"/>
<gene>
    <name evidence="11" type="ORF">H1D24_36560</name>
</gene>
<dbReference type="PANTHER" id="PTHR30040:SF2">
    <property type="entry name" value="FAD:PROTEIN FMN TRANSFERASE"/>
    <property type="match status" value="1"/>
</dbReference>
<dbReference type="RefSeq" id="WP_181662040.1">
    <property type="nucleotide sequence ID" value="NZ_JACEHE010000039.1"/>
</dbReference>
<evidence type="ECO:0000256" key="8">
    <source>
        <dbReference type="ARBA" id="ARBA00022842"/>
    </source>
</evidence>
<accession>A0A7W0DTT3</accession>
<protein>
    <recommendedName>
        <fullName evidence="3">FAD:protein FMN transferase</fullName>
        <ecNumber evidence="2">2.7.1.180</ecNumber>
    </recommendedName>
    <alternativeName>
        <fullName evidence="9">Flavin transferase</fullName>
    </alternativeName>
</protein>
<dbReference type="SUPFAM" id="SSF143631">
    <property type="entry name" value="ApbE-like"/>
    <property type="match status" value="1"/>
</dbReference>
<dbReference type="Gene3D" id="3.10.520.10">
    <property type="entry name" value="ApbE-like domains"/>
    <property type="match status" value="2"/>
</dbReference>
<evidence type="ECO:0000256" key="9">
    <source>
        <dbReference type="ARBA" id="ARBA00031306"/>
    </source>
</evidence>
<comment type="caution">
    <text evidence="11">The sequence shown here is derived from an EMBL/GenBank/DDBJ whole genome shotgun (WGS) entry which is preliminary data.</text>
</comment>
<dbReference type="EMBL" id="JACEHE010000039">
    <property type="protein sequence ID" value="MBA2951117.1"/>
    <property type="molecule type" value="Genomic_DNA"/>
</dbReference>
<organism evidence="11 12">
    <name type="scientific">Streptomyces himalayensis subsp. himalayensis</name>
    <dbReference type="NCBI Taxonomy" id="2756131"/>
    <lineage>
        <taxon>Bacteria</taxon>
        <taxon>Bacillati</taxon>
        <taxon>Actinomycetota</taxon>
        <taxon>Actinomycetes</taxon>
        <taxon>Kitasatosporales</taxon>
        <taxon>Streptomycetaceae</taxon>
        <taxon>Streptomyces</taxon>
        <taxon>Streptomyces himalayensis</taxon>
    </lineage>
</organism>
<name>A0A7W0DTT3_9ACTN</name>
<evidence type="ECO:0000313" key="12">
    <source>
        <dbReference type="Proteomes" id="UP000545761"/>
    </source>
</evidence>
<dbReference type="GO" id="GO:0046872">
    <property type="term" value="F:metal ion binding"/>
    <property type="evidence" value="ECO:0007669"/>
    <property type="project" value="UniProtKB-KW"/>
</dbReference>
<dbReference type="InterPro" id="IPR024932">
    <property type="entry name" value="ApbE"/>
</dbReference>
<dbReference type="EC" id="2.7.1.180" evidence="2"/>
<dbReference type="Pfam" id="PF02424">
    <property type="entry name" value="ApbE"/>
    <property type="match status" value="2"/>
</dbReference>
<dbReference type="GO" id="GO:0016740">
    <property type="term" value="F:transferase activity"/>
    <property type="evidence" value="ECO:0007669"/>
    <property type="project" value="UniProtKB-KW"/>
</dbReference>